<dbReference type="PANTHER" id="PTHR46083:SF7">
    <property type="entry name" value="OS04G0624600 PROTEIN"/>
    <property type="match status" value="1"/>
</dbReference>
<dbReference type="AlphaFoldDB" id="A0A0A9A034"/>
<evidence type="ECO:0000256" key="1">
    <source>
        <dbReference type="ARBA" id="ARBA00001478"/>
    </source>
</evidence>
<sequence length="98" mass="11355">MRYGSIPIVRKTGGLYDTVFDVDDDKDRAQAQGLEPNGFSFEGANSNGVDYALDRAITTFYDARDWFNSLCKRVMEQDWSWNRPALDYMELYHSARKN</sequence>
<dbReference type="PANTHER" id="PTHR46083">
    <property type="match status" value="1"/>
</dbReference>
<dbReference type="EMBL" id="GBRH01255530">
    <property type="protein sequence ID" value="JAD42365.1"/>
    <property type="molecule type" value="Transcribed_RNA"/>
</dbReference>
<dbReference type="EC" id="2.4.1.21" evidence="2"/>
<organism evidence="3">
    <name type="scientific">Arundo donax</name>
    <name type="common">Giant reed</name>
    <name type="synonym">Donax arundinaceus</name>
    <dbReference type="NCBI Taxonomy" id="35708"/>
    <lineage>
        <taxon>Eukaryota</taxon>
        <taxon>Viridiplantae</taxon>
        <taxon>Streptophyta</taxon>
        <taxon>Embryophyta</taxon>
        <taxon>Tracheophyta</taxon>
        <taxon>Spermatophyta</taxon>
        <taxon>Magnoliopsida</taxon>
        <taxon>Liliopsida</taxon>
        <taxon>Poales</taxon>
        <taxon>Poaceae</taxon>
        <taxon>PACMAD clade</taxon>
        <taxon>Arundinoideae</taxon>
        <taxon>Arundineae</taxon>
        <taxon>Arundo</taxon>
    </lineage>
</organism>
<protein>
    <recommendedName>
        <fullName evidence="2">starch synthase</fullName>
        <ecNumber evidence="2">2.4.1.21</ecNumber>
    </recommendedName>
</protein>
<dbReference type="GO" id="GO:0009011">
    <property type="term" value="F:alpha-1,4-glucan glucosyltransferase (ADP-glucose donor) activity"/>
    <property type="evidence" value="ECO:0007669"/>
    <property type="project" value="UniProtKB-EC"/>
</dbReference>
<proteinExistence type="predicted"/>
<name>A0A0A9A034_ARUDO</name>
<dbReference type="Gene3D" id="3.40.50.2000">
    <property type="entry name" value="Glycogen Phosphorylase B"/>
    <property type="match status" value="1"/>
</dbReference>
<reference evidence="3" key="2">
    <citation type="journal article" date="2015" name="Data Brief">
        <title>Shoot transcriptome of the giant reed, Arundo donax.</title>
        <authorList>
            <person name="Barrero R.A."/>
            <person name="Guerrero F.D."/>
            <person name="Moolhuijzen P."/>
            <person name="Goolsby J.A."/>
            <person name="Tidwell J."/>
            <person name="Bellgard S.E."/>
            <person name="Bellgard M.I."/>
        </authorList>
    </citation>
    <scope>NUCLEOTIDE SEQUENCE</scope>
    <source>
        <tissue evidence="3">Shoot tissue taken approximately 20 cm above the soil surface</tissue>
    </source>
</reference>
<accession>A0A0A9A034</accession>
<dbReference type="SUPFAM" id="SSF53756">
    <property type="entry name" value="UDP-Glycosyltransferase/glycogen phosphorylase"/>
    <property type="match status" value="1"/>
</dbReference>
<evidence type="ECO:0000313" key="3">
    <source>
        <dbReference type="EMBL" id="JAD42365.1"/>
    </source>
</evidence>
<evidence type="ECO:0000256" key="2">
    <source>
        <dbReference type="ARBA" id="ARBA00012588"/>
    </source>
</evidence>
<reference evidence="3" key="1">
    <citation type="submission" date="2014-09" db="EMBL/GenBank/DDBJ databases">
        <authorList>
            <person name="Magalhaes I.L.F."/>
            <person name="Oliveira U."/>
            <person name="Santos F.R."/>
            <person name="Vidigal T.H.D.A."/>
            <person name="Brescovit A.D."/>
            <person name="Santos A.J."/>
        </authorList>
    </citation>
    <scope>NUCLEOTIDE SEQUENCE</scope>
    <source>
        <tissue evidence="3">Shoot tissue taken approximately 20 cm above the soil surface</tissue>
    </source>
</reference>
<comment type="catalytic activity">
    <reaction evidence="1">
        <text>[(1-&gt;4)-alpha-D-glucosyl](n) + ADP-alpha-D-glucose = [(1-&gt;4)-alpha-D-glucosyl](n+1) + ADP + H(+)</text>
        <dbReference type="Rhea" id="RHEA:18189"/>
        <dbReference type="Rhea" id="RHEA-COMP:9584"/>
        <dbReference type="Rhea" id="RHEA-COMP:9587"/>
        <dbReference type="ChEBI" id="CHEBI:15378"/>
        <dbReference type="ChEBI" id="CHEBI:15444"/>
        <dbReference type="ChEBI" id="CHEBI:57498"/>
        <dbReference type="ChEBI" id="CHEBI:456216"/>
        <dbReference type="EC" id="2.4.1.21"/>
    </reaction>
</comment>